<dbReference type="RefSeq" id="WP_386127129.1">
    <property type="nucleotide sequence ID" value="NZ_JBHTJL010000003.1"/>
</dbReference>
<organism evidence="1 2">
    <name type="scientific">Winogradskyella litorisediminis</name>
    <dbReference type="NCBI Taxonomy" id="1156618"/>
    <lineage>
        <taxon>Bacteria</taxon>
        <taxon>Pseudomonadati</taxon>
        <taxon>Bacteroidota</taxon>
        <taxon>Flavobacteriia</taxon>
        <taxon>Flavobacteriales</taxon>
        <taxon>Flavobacteriaceae</taxon>
        <taxon>Winogradskyella</taxon>
    </lineage>
</organism>
<dbReference type="EMBL" id="JBHTJL010000003">
    <property type="protein sequence ID" value="MFD1061842.1"/>
    <property type="molecule type" value="Genomic_DNA"/>
</dbReference>
<reference evidence="2" key="1">
    <citation type="journal article" date="2019" name="Int. J. Syst. Evol. Microbiol.">
        <title>The Global Catalogue of Microorganisms (GCM) 10K type strain sequencing project: providing services to taxonomists for standard genome sequencing and annotation.</title>
        <authorList>
            <consortium name="The Broad Institute Genomics Platform"/>
            <consortium name="The Broad Institute Genome Sequencing Center for Infectious Disease"/>
            <person name="Wu L."/>
            <person name="Ma J."/>
        </authorList>
    </citation>
    <scope>NUCLEOTIDE SEQUENCE [LARGE SCALE GENOMIC DNA]</scope>
    <source>
        <strain evidence="2">CCUG 62215</strain>
    </source>
</reference>
<accession>A0ABW3N2I4</accession>
<dbReference type="InterPro" id="IPR015003">
    <property type="entry name" value="DUF1853"/>
</dbReference>
<sequence length="269" mass="32262">MKNITQRQYLGFLNTPNLWKGNVVKDLQQFEMPLEYEQLNCAEDFNEIRLGKRVEQFFNYQIEKSSEFKSIVANLQIKNEKITIGELDALIASKTELYHIEIVYKFYLYDPNITTKNELDKWIGPNRKDTLIYKLDKLKQKQLPLLYSKHTEKAIRHFNLKAIHLNQQVYYKAQLFLPFESEDVSINPLNKSCVYGFYLNFDTIERFSECKMFIPRKLDWLAQPHAEVNWLDFETGKTEIFKFISEKRSPMVWLKSKKESFQKCFITFW</sequence>
<gene>
    <name evidence="1" type="ORF">ACFQ1Q_01190</name>
</gene>
<dbReference type="Proteomes" id="UP001597013">
    <property type="component" value="Unassembled WGS sequence"/>
</dbReference>
<keyword evidence="2" id="KW-1185">Reference proteome</keyword>
<name>A0ABW3N2I4_9FLAO</name>
<proteinExistence type="predicted"/>
<evidence type="ECO:0000313" key="2">
    <source>
        <dbReference type="Proteomes" id="UP001597013"/>
    </source>
</evidence>
<comment type="caution">
    <text evidence="1">The sequence shown here is derived from an EMBL/GenBank/DDBJ whole genome shotgun (WGS) entry which is preliminary data.</text>
</comment>
<dbReference type="Pfam" id="PF08907">
    <property type="entry name" value="DUF1853"/>
    <property type="match status" value="1"/>
</dbReference>
<evidence type="ECO:0000313" key="1">
    <source>
        <dbReference type="EMBL" id="MFD1061842.1"/>
    </source>
</evidence>
<protein>
    <submittedName>
        <fullName evidence="1">DUF1853 family protein</fullName>
    </submittedName>
</protein>